<sequence>MTEQYLLTLEAVPFELKRCIATNRNGTTSCISRRWGLRGWDSLGGGWVKEPLNRASVRQREGDRRTGPKDFYIMFHKATQKIVKEIDPYGGTLIPAVSPYFSDDFKPLYIIRKKEGILFFKKAKYIPTSITLAEILKDGKDLDIGLQSSKFCSYGASKSISGGVDASVCPVDAGVHASGGVADIISTVEMKKRVISEKMLLEATKDRKIDRGHIFVKNLPGDIFYVISEVVETDRPCDLNSLFKAKAGVAAKAGADVRSKENLSFRAGTTIAFKVSKLRITEDDTVDIVWDDWLRSHLESLYQTPEIPLTELTKLSKDVSQLFLNTFLQILGNRDNLPVLVTMLDQICEGFQPDLQVLGLMEEENRACVEKLLDLLGIRKVDPPGQPLSLTPHQNEVIKTVNIFIQSLNELNPDTLTLLATSVEMKIIPRQLKLVEKVEERFFKCSTFQVQNNPVEETLETLALQFTESEFEITQRILEEFGFHLKRENTSISCEMKDRNEDMFCSIFAALSVLKAIDDRVNK</sequence>
<gene>
    <name evidence="14" type="ORF">chiPu_0014579</name>
</gene>
<protein>
    <recommendedName>
        <fullName evidence="16">Gasdermin pore forming domain-containing protein</fullName>
    </recommendedName>
</protein>
<dbReference type="InterPro" id="IPR041263">
    <property type="entry name" value="Gasdermin_PUB"/>
</dbReference>
<evidence type="ECO:0000313" key="14">
    <source>
        <dbReference type="EMBL" id="GCC36087.1"/>
    </source>
</evidence>
<evidence type="ECO:0000256" key="6">
    <source>
        <dbReference type="ARBA" id="ARBA00022490"/>
    </source>
</evidence>
<evidence type="ECO:0000259" key="12">
    <source>
        <dbReference type="Pfam" id="PF04598"/>
    </source>
</evidence>
<evidence type="ECO:0000256" key="9">
    <source>
        <dbReference type="ARBA" id="ARBA00023136"/>
    </source>
</evidence>
<keyword evidence="15" id="KW-1185">Reference proteome</keyword>
<dbReference type="GO" id="GO:0005886">
    <property type="term" value="C:plasma membrane"/>
    <property type="evidence" value="ECO:0007669"/>
    <property type="project" value="UniProtKB-SubCell"/>
</dbReference>
<reference evidence="14 15" key="1">
    <citation type="journal article" date="2018" name="Nat. Ecol. Evol.">
        <title>Shark genomes provide insights into elasmobranch evolution and the origin of vertebrates.</title>
        <authorList>
            <person name="Hara Y"/>
            <person name="Yamaguchi K"/>
            <person name="Onimaru K"/>
            <person name="Kadota M"/>
            <person name="Koyanagi M"/>
            <person name="Keeley SD"/>
            <person name="Tatsumi K"/>
            <person name="Tanaka K"/>
            <person name="Motone F"/>
            <person name="Kageyama Y"/>
            <person name="Nozu R"/>
            <person name="Adachi N"/>
            <person name="Nishimura O"/>
            <person name="Nakagawa R"/>
            <person name="Tanegashima C"/>
            <person name="Kiyatake I"/>
            <person name="Matsumoto R"/>
            <person name="Murakumo K"/>
            <person name="Nishida K"/>
            <person name="Terakita A"/>
            <person name="Kuratani S"/>
            <person name="Sato K"/>
            <person name="Hyodo S Kuraku.S."/>
        </authorList>
    </citation>
    <scope>NUCLEOTIDE SEQUENCE [LARGE SCALE GENOMIC DNA]</scope>
</reference>
<comment type="caution">
    <text evidence="14">The sequence shown here is derived from an EMBL/GenBank/DDBJ whole genome shotgun (WGS) entry which is preliminary data.</text>
</comment>
<keyword evidence="8" id="KW-0812">Transmembrane</keyword>
<evidence type="ECO:0000256" key="5">
    <source>
        <dbReference type="ARBA" id="ARBA00022475"/>
    </source>
</evidence>
<keyword evidence="7" id="KW-1210">Necrosis</keyword>
<dbReference type="GO" id="GO:0005737">
    <property type="term" value="C:cytoplasm"/>
    <property type="evidence" value="ECO:0007669"/>
    <property type="project" value="UniProtKB-SubCell"/>
</dbReference>
<dbReference type="GO" id="GO:0012501">
    <property type="term" value="P:programmed cell death"/>
    <property type="evidence" value="ECO:0007669"/>
    <property type="project" value="UniProtKB-KW"/>
</dbReference>
<keyword evidence="6" id="KW-0963">Cytoplasm</keyword>
<keyword evidence="9" id="KW-0472">Membrane</keyword>
<keyword evidence="10" id="KW-0564">Palmitate</keyword>
<feature type="domain" description="Gasdermin PUB" evidence="13">
    <location>
        <begin position="307"/>
        <end position="490"/>
    </location>
</feature>
<evidence type="ECO:0000256" key="2">
    <source>
        <dbReference type="ARBA" id="ARBA00004651"/>
    </source>
</evidence>
<dbReference type="InterPro" id="IPR040460">
    <property type="entry name" value="Gasdermin_pore"/>
</dbReference>
<comment type="similarity">
    <text evidence="3">Belongs to the gasdermin family.</text>
</comment>
<organism evidence="14 15">
    <name type="scientific">Chiloscyllium punctatum</name>
    <name type="common">Brownbanded bambooshark</name>
    <name type="synonym">Hemiscyllium punctatum</name>
    <dbReference type="NCBI Taxonomy" id="137246"/>
    <lineage>
        <taxon>Eukaryota</taxon>
        <taxon>Metazoa</taxon>
        <taxon>Chordata</taxon>
        <taxon>Craniata</taxon>
        <taxon>Vertebrata</taxon>
        <taxon>Chondrichthyes</taxon>
        <taxon>Elasmobranchii</taxon>
        <taxon>Galeomorphii</taxon>
        <taxon>Galeoidea</taxon>
        <taxon>Orectolobiformes</taxon>
        <taxon>Hemiscylliidae</taxon>
        <taxon>Chiloscyllium</taxon>
    </lineage>
</organism>
<dbReference type="Proteomes" id="UP000287033">
    <property type="component" value="Unassembled WGS sequence"/>
</dbReference>
<evidence type="ECO:0000313" key="15">
    <source>
        <dbReference type="Proteomes" id="UP000287033"/>
    </source>
</evidence>
<dbReference type="PANTHER" id="PTHR16399">
    <property type="entry name" value="GASDERMIN"/>
    <property type="match status" value="1"/>
</dbReference>
<evidence type="ECO:0000256" key="4">
    <source>
        <dbReference type="ARBA" id="ARBA00022452"/>
    </source>
</evidence>
<proteinExistence type="inferred from homology"/>
<dbReference type="PANTHER" id="PTHR16399:SF18">
    <property type="entry name" value="GASDERMIN-A"/>
    <property type="match status" value="1"/>
</dbReference>
<keyword evidence="11" id="KW-0449">Lipoprotein</keyword>
<accession>A0A401T0D5</accession>
<dbReference type="STRING" id="137246.A0A401T0D5"/>
<dbReference type="EMBL" id="BEZZ01000786">
    <property type="protein sequence ID" value="GCC36087.1"/>
    <property type="molecule type" value="Genomic_DNA"/>
</dbReference>
<evidence type="ECO:0008006" key="16">
    <source>
        <dbReference type="Google" id="ProtNLM"/>
    </source>
</evidence>
<dbReference type="Pfam" id="PF17708">
    <property type="entry name" value="Gasdermin_C"/>
    <property type="match status" value="1"/>
</dbReference>
<evidence type="ECO:0000256" key="8">
    <source>
        <dbReference type="ARBA" id="ARBA00022692"/>
    </source>
</evidence>
<feature type="domain" description="Gasdermin pore forming" evidence="12">
    <location>
        <begin position="74"/>
        <end position="289"/>
    </location>
</feature>
<evidence type="ECO:0000256" key="10">
    <source>
        <dbReference type="ARBA" id="ARBA00023139"/>
    </source>
</evidence>
<comment type="subcellular location">
    <subcellularLocation>
        <location evidence="2">Cell membrane</location>
        <topology evidence="2">Multi-pass membrane protein</topology>
    </subcellularLocation>
    <subcellularLocation>
        <location evidence="1">Cytoplasm</location>
    </subcellularLocation>
</comment>
<dbReference type="InterPro" id="IPR007677">
    <property type="entry name" value="Gasdermin"/>
</dbReference>
<name>A0A401T0D5_CHIPU</name>
<dbReference type="AlphaFoldDB" id="A0A401T0D5"/>
<dbReference type="OMA" id="RKIDRGH"/>
<evidence type="ECO:0000256" key="7">
    <source>
        <dbReference type="ARBA" id="ARBA00022590"/>
    </source>
</evidence>
<evidence type="ECO:0000259" key="13">
    <source>
        <dbReference type="Pfam" id="PF17708"/>
    </source>
</evidence>
<keyword evidence="4" id="KW-1134">Transmembrane beta strand</keyword>
<keyword evidence="5" id="KW-1003">Cell membrane</keyword>
<dbReference type="Pfam" id="PF04598">
    <property type="entry name" value="Gasdermin"/>
    <property type="match status" value="1"/>
</dbReference>
<evidence type="ECO:0000256" key="3">
    <source>
        <dbReference type="ARBA" id="ARBA00009279"/>
    </source>
</evidence>
<dbReference type="OrthoDB" id="9944616at2759"/>
<evidence type="ECO:0000256" key="11">
    <source>
        <dbReference type="ARBA" id="ARBA00023288"/>
    </source>
</evidence>
<evidence type="ECO:0000256" key="1">
    <source>
        <dbReference type="ARBA" id="ARBA00004496"/>
    </source>
</evidence>